<keyword evidence="2" id="KW-1185">Reference proteome</keyword>
<accession>A0A9P0MQ78</accession>
<proteinExistence type="predicted"/>
<dbReference type="EMBL" id="OV725080">
    <property type="protein sequence ID" value="CAH1398966.1"/>
    <property type="molecule type" value="Genomic_DNA"/>
</dbReference>
<gene>
    <name evidence="1" type="ORF">NEZAVI_LOCUS8517</name>
</gene>
<evidence type="ECO:0000313" key="2">
    <source>
        <dbReference type="Proteomes" id="UP001152798"/>
    </source>
</evidence>
<dbReference type="Proteomes" id="UP001152798">
    <property type="component" value="Chromosome 4"/>
</dbReference>
<reference evidence="1" key="1">
    <citation type="submission" date="2022-01" db="EMBL/GenBank/DDBJ databases">
        <authorList>
            <person name="King R."/>
        </authorList>
    </citation>
    <scope>NUCLEOTIDE SEQUENCE</scope>
</reference>
<dbReference type="AlphaFoldDB" id="A0A9P0MQ78"/>
<organism evidence="1 2">
    <name type="scientific">Nezara viridula</name>
    <name type="common">Southern green stink bug</name>
    <name type="synonym">Cimex viridulus</name>
    <dbReference type="NCBI Taxonomy" id="85310"/>
    <lineage>
        <taxon>Eukaryota</taxon>
        <taxon>Metazoa</taxon>
        <taxon>Ecdysozoa</taxon>
        <taxon>Arthropoda</taxon>
        <taxon>Hexapoda</taxon>
        <taxon>Insecta</taxon>
        <taxon>Pterygota</taxon>
        <taxon>Neoptera</taxon>
        <taxon>Paraneoptera</taxon>
        <taxon>Hemiptera</taxon>
        <taxon>Heteroptera</taxon>
        <taxon>Panheteroptera</taxon>
        <taxon>Pentatomomorpha</taxon>
        <taxon>Pentatomoidea</taxon>
        <taxon>Pentatomidae</taxon>
        <taxon>Pentatominae</taxon>
        <taxon>Nezara</taxon>
    </lineage>
</organism>
<name>A0A9P0MQ78_NEZVI</name>
<protein>
    <submittedName>
        <fullName evidence="1">Uncharacterized protein</fullName>
    </submittedName>
</protein>
<evidence type="ECO:0000313" key="1">
    <source>
        <dbReference type="EMBL" id="CAH1398966.1"/>
    </source>
</evidence>
<sequence>MKGAASEERVQDGYLRANISPTVPKQHQAIPAELEWCDWRRPMGGRHVIGGEGGFSSLSSHCLSPDIEPEARPPTAFIKLKLVHILSDSYEGRVPVVRPV</sequence>